<sequence length="414" mass="43231">MPDASFRPDLYRGTAGYYDRFRLAYPDTMLTDLIRRTSPSGHGRLLDLACGTGQLAFPLRAGFAEVWAVDAEADMGEVVRAKVEAGGEVGDVGAGIAREASSRDVAFARAVTAEAASSGDVVDVGVGTVRAASSGDAAFVRAVTARAAVAGDAGDVRAGIAGAVASGDAVDVRAGTAGEASSGDVAFALAVTVKVAVVGDAVYARASIARTAASGDVVDAGEASCGSAARVRVVTAKAEELDMDAGSVELVVIGNAFHRLPRDLVARRALTWLEPGGHLALCWSTSPWAGPLDWQRAFGDVLRRWQEALGETSRVPPGAEQRRQTDPDREVLSRAGFEPAVRHEFAVEHRWTVEELAGHVRSTSFLPPSVLADRATEFDGDLRAVLSPYATDGHLAETVSFAYDLARKPGRTAG</sequence>
<keyword evidence="2" id="KW-0808">Transferase</keyword>
<gene>
    <name evidence="4" type="ORF">IQ63_39955</name>
</gene>
<evidence type="ECO:0000256" key="3">
    <source>
        <dbReference type="SAM" id="MobiDB-lite"/>
    </source>
</evidence>
<evidence type="ECO:0000313" key="5">
    <source>
        <dbReference type="Proteomes" id="UP000037151"/>
    </source>
</evidence>
<reference evidence="5" key="1">
    <citation type="submission" date="2014-07" db="EMBL/GenBank/DDBJ databases">
        <title>Genome sequencing of plant-pathogenic Streptomyces species.</title>
        <authorList>
            <person name="Harrison J."/>
            <person name="Sapp M."/>
            <person name="Thwaites R."/>
            <person name="Studholme D.J."/>
        </authorList>
    </citation>
    <scope>NUCLEOTIDE SEQUENCE [LARGE SCALE GENOMIC DNA]</scope>
    <source>
        <strain evidence="5">NCPPB 4445</strain>
    </source>
</reference>
<name>A0A0L0JJQ3_9ACTN</name>
<accession>A0A0L0JJQ3</accession>
<dbReference type="PANTHER" id="PTHR44942">
    <property type="entry name" value="METHYLTRANSF_11 DOMAIN-CONTAINING PROTEIN"/>
    <property type="match status" value="1"/>
</dbReference>
<evidence type="ECO:0000256" key="1">
    <source>
        <dbReference type="ARBA" id="ARBA00022603"/>
    </source>
</evidence>
<dbReference type="RefSeq" id="WP_050374980.1">
    <property type="nucleotide sequence ID" value="NZ_KQ257834.1"/>
</dbReference>
<dbReference type="PATRIC" id="fig|42234.21.peg.8223"/>
<organism evidence="4 5">
    <name type="scientific">Streptomyces acidiscabies</name>
    <dbReference type="NCBI Taxonomy" id="42234"/>
    <lineage>
        <taxon>Bacteria</taxon>
        <taxon>Bacillati</taxon>
        <taxon>Actinomycetota</taxon>
        <taxon>Actinomycetes</taxon>
        <taxon>Kitasatosporales</taxon>
        <taxon>Streptomycetaceae</taxon>
        <taxon>Streptomyces</taxon>
    </lineage>
</organism>
<keyword evidence="1" id="KW-0489">Methyltransferase</keyword>
<dbReference type="CDD" id="cd02440">
    <property type="entry name" value="AdoMet_MTases"/>
    <property type="match status" value="1"/>
</dbReference>
<dbReference type="EMBL" id="JPPY01000218">
    <property type="protein sequence ID" value="KND25664.1"/>
    <property type="molecule type" value="Genomic_DNA"/>
</dbReference>
<comment type="caution">
    <text evidence="4">The sequence shown here is derived from an EMBL/GenBank/DDBJ whole genome shotgun (WGS) entry which is preliminary data.</text>
</comment>
<protein>
    <recommendedName>
        <fullName evidence="6">Methyltransferase domain-containing protein</fullName>
    </recommendedName>
</protein>
<evidence type="ECO:0000313" key="4">
    <source>
        <dbReference type="EMBL" id="KND25664.1"/>
    </source>
</evidence>
<dbReference type="InterPro" id="IPR051052">
    <property type="entry name" value="Diverse_substrate_MTase"/>
</dbReference>
<evidence type="ECO:0008006" key="6">
    <source>
        <dbReference type="Google" id="ProtNLM"/>
    </source>
</evidence>
<dbReference type="Proteomes" id="UP000037151">
    <property type="component" value="Unassembled WGS sequence"/>
</dbReference>
<evidence type="ECO:0000256" key="2">
    <source>
        <dbReference type="ARBA" id="ARBA00022679"/>
    </source>
</evidence>
<dbReference type="SUPFAM" id="SSF53335">
    <property type="entry name" value="S-adenosyl-L-methionine-dependent methyltransferases"/>
    <property type="match status" value="1"/>
</dbReference>
<dbReference type="Gene3D" id="3.40.50.150">
    <property type="entry name" value="Vaccinia Virus protein VP39"/>
    <property type="match status" value="2"/>
</dbReference>
<feature type="compositionally biased region" description="Basic and acidic residues" evidence="3">
    <location>
        <begin position="320"/>
        <end position="332"/>
    </location>
</feature>
<dbReference type="AlphaFoldDB" id="A0A0L0JJQ3"/>
<proteinExistence type="predicted"/>
<feature type="region of interest" description="Disordered" evidence="3">
    <location>
        <begin position="311"/>
        <end position="332"/>
    </location>
</feature>
<dbReference type="OrthoDB" id="9797252at2"/>
<dbReference type="GO" id="GO:0008168">
    <property type="term" value="F:methyltransferase activity"/>
    <property type="evidence" value="ECO:0007669"/>
    <property type="project" value="UniProtKB-KW"/>
</dbReference>
<dbReference type="GO" id="GO:0032259">
    <property type="term" value="P:methylation"/>
    <property type="evidence" value="ECO:0007669"/>
    <property type="project" value="UniProtKB-KW"/>
</dbReference>
<dbReference type="PANTHER" id="PTHR44942:SF4">
    <property type="entry name" value="METHYLTRANSFERASE TYPE 11 DOMAIN-CONTAINING PROTEIN"/>
    <property type="match status" value="1"/>
</dbReference>
<dbReference type="InterPro" id="IPR029063">
    <property type="entry name" value="SAM-dependent_MTases_sf"/>
</dbReference>